<feature type="transmembrane region" description="Helical" evidence="11">
    <location>
        <begin position="1521"/>
        <end position="1541"/>
    </location>
</feature>
<dbReference type="PROSITE" id="PS51136">
    <property type="entry name" value="WAC"/>
    <property type="match status" value="1"/>
</dbReference>
<feature type="domain" description="DDT" evidence="12">
    <location>
        <begin position="436"/>
        <end position="506"/>
    </location>
</feature>
<feature type="transmembrane region" description="Helical" evidence="11">
    <location>
        <begin position="1381"/>
        <end position="1398"/>
    </location>
</feature>
<feature type="region of interest" description="Disordered" evidence="10">
    <location>
        <begin position="354"/>
        <end position="394"/>
    </location>
</feature>
<keyword evidence="6 11" id="KW-0472">Membrane</keyword>
<feature type="transmembrane region" description="Helical" evidence="11">
    <location>
        <begin position="1598"/>
        <end position="1615"/>
    </location>
</feature>
<feature type="compositionally biased region" description="Polar residues" evidence="10">
    <location>
        <begin position="1233"/>
        <end position="1242"/>
    </location>
</feature>
<feature type="transmembrane region" description="Helical" evidence="11">
    <location>
        <begin position="1298"/>
        <end position="1320"/>
    </location>
</feature>
<dbReference type="Pfam" id="PF15612">
    <property type="entry name" value="WHIM1"/>
    <property type="match status" value="1"/>
</dbReference>
<feature type="region of interest" description="Disordered" evidence="10">
    <location>
        <begin position="653"/>
        <end position="687"/>
    </location>
</feature>
<evidence type="ECO:0000256" key="1">
    <source>
        <dbReference type="ARBA" id="ARBA00004123"/>
    </source>
</evidence>
<dbReference type="InterPro" id="IPR013136">
    <property type="entry name" value="WSTF_Acf1_Cbp146"/>
</dbReference>
<comment type="subcellular location">
    <subcellularLocation>
        <location evidence="2">Membrane</location>
    </subcellularLocation>
    <subcellularLocation>
        <location evidence="1 8">Nucleus</location>
    </subcellularLocation>
</comment>
<dbReference type="InterPro" id="IPR028942">
    <property type="entry name" value="WHIM1_dom"/>
</dbReference>
<evidence type="ECO:0000256" key="8">
    <source>
        <dbReference type="PROSITE-ProRule" id="PRU00475"/>
    </source>
</evidence>
<evidence type="ECO:0000256" key="6">
    <source>
        <dbReference type="ARBA" id="ARBA00023136"/>
    </source>
</evidence>
<dbReference type="PROSITE" id="PS50827">
    <property type="entry name" value="DDT"/>
    <property type="match status" value="1"/>
</dbReference>
<name>A0A074S957_9AGAM</name>
<organism evidence="14 15">
    <name type="scientific">Rhizoctonia solani 123E</name>
    <dbReference type="NCBI Taxonomy" id="1423351"/>
    <lineage>
        <taxon>Eukaryota</taxon>
        <taxon>Fungi</taxon>
        <taxon>Dikarya</taxon>
        <taxon>Basidiomycota</taxon>
        <taxon>Agaricomycotina</taxon>
        <taxon>Agaricomycetes</taxon>
        <taxon>Cantharellales</taxon>
        <taxon>Ceratobasidiaceae</taxon>
        <taxon>Rhizoctonia</taxon>
    </lineage>
</organism>
<evidence type="ECO:0000313" key="15">
    <source>
        <dbReference type="Proteomes" id="UP000027456"/>
    </source>
</evidence>
<dbReference type="OrthoDB" id="332390at2759"/>
<feature type="region of interest" description="Disordered" evidence="10">
    <location>
        <begin position="1190"/>
        <end position="1264"/>
    </location>
</feature>
<feature type="coiled-coil region" evidence="9">
    <location>
        <begin position="721"/>
        <end position="751"/>
    </location>
</feature>
<evidence type="ECO:0000256" key="5">
    <source>
        <dbReference type="ARBA" id="ARBA00023054"/>
    </source>
</evidence>
<feature type="transmembrane region" description="Helical" evidence="11">
    <location>
        <begin position="1403"/>
        <end position="1422"/>
    </location>
</feature>
<evidence type="ECO:0000256" key="9">
    <source>
        <dbReference type="SAM" id="Coils"/>
    </source>
</evidence>
<accession>A0A074S957</accession>
<evidence type="ECO:0000256" key="3">
    <source>
        <dbReference type="ARBA" id="ARBA00022692"/>
    </source>
</evidence>
<feature type="compositionally biased region" description="Polar residues" evidence="10">
    <location>
        <begin position="175"/>
        <end position="200"/>
    </location>
</feature>
<dbReference type="GO" id="GO:0000781">
    <property type="term" value="C:chromosome, telomeric region"/>
    <property type="evidence" value="ECO:0007669"/>
    <property type="project" value="GOC"/>
</dbReference>
<dbReference type="InterPro" id="IPR013057">
    <property type="entry name" value="AA_transpt_TM"/>
</dbReference>
<evidence type="ECO:0000256" key="2">
    <source>
        <dbReference type="ARBA" id="ARBA00004370"/>
    </source>
</evidence>
<sequence>MPLVRRKQVAMHSVPPEFIDNPNDTRDVFYLEETGEIFLDYESYASRMSFYKMKVFQCETTGKGGLDYFQALQSEQTESSNLLARFPDPLKAAVLRSVQWRVVGRLDSLVDQVYDRYVDRYHAGEKIFVDIQGEKYWARILKVFPPKALLATWSAHNGNSVSSSTNPNMLHPSRSAPNGLSPLNPSYTNPNSPSGSNRYSPHNEVPVVPVDPGSIAHRIGGDLSLPPNEALSKDDPSTYFYQVQLIEEGDEDDACAESTAVSAGASAGSGGAKWAGSTMEVQMGVMSRDRLAFSKSILRRFIRECVTREAAIASPWVVKPTLALKYGLETEMPVAMRKSMERVKAGELEKRKKVWEDKEDRPSKKVKKQGDGGEDSGRATPVGKIKETPTPAPVRRYPIEDLDVVLTDRDRKASGGNTFTLNSIHSREVPFGEWGPGACEKFLMVWSILTTFGKPLQMSFFTMDEFEQALNHAYTPPTQSRFPRPIPLMAEVHGILLQHICDRADKPASGAWDGYGVLHESLEEQQQVWSKEFEKFKAVLGDYDGARDQADAIDQKQFVKLSGSEEDVQAHVWRTKLGGIEVAAVTLEEFRDAVAENQWMHSEWRREDMGGVDERTGWEHMLLGCIGEYATPETFPRVRSIVAQLLFPPPIAKPVEQSDAPKIATLDDPDSDSELESNNGDDEDENNLRWGWMTLTPRDKLELLAFLADLAMTSRGIRAFMDECDARLTTLRKEKIEVNRERKRVAELLEEAGVSVTKMEEKMNGNVNQNGDADDLADAASEAGSASTTPLPESGATTRRKSRTAPNSTAPNSHAGTPESTHPVNQRAAARAQAAEHKGLVKQRQVHIDEAAKLEKQLAEIEREFRQLLGATRMKPLGKDRFHNRLWWFDGIAGVGMGGKVPEGKGSKGKGRAVEKEREREAQGVGRIFLQGPEKGEWEFVMNGRDERAVRARRVAEEGEEYMLEPGEWAMYAEPEQVDEFIAWLNPKGTRELHLKNALAKRRLRLRHVPTARRFHLFSTLHCSNSPSTMPGDSSNQRPQYATPIQVTGTPIRYGTPIGQGTQLMGTPIPREMLRVQGGDPATPSRGSISGRMRAASLSVRGAIGSYQHSQAQLYGTFLGSPSNASRMRRELDEEEGTMSDDGNLTDGGEYSDEEREEGDDYDVDEDQEQDGLLDTQHLLIRAGPALSEFGTSPRSILREPGSVASSPDERRLLLATKVPTYSDNTSDRGRSRGQTLGSTASPHMRRLSLNRRKSISRPPRGSSSYGQTLFNAIAILLGVGMLSEPLAFAYAGWIGGFMLITFYGFLTCYTAKILARIILSDGRLRTYADIGQKAFGPRSNAFTSLLFCLELFSLSVVLVVLFSDSMHAVAPQFSSHEYKVLGLIVLLPSIFLPLHLLSFASLLGILATVFIIAVIFIDGFSKAQAPGSLWEAAPTDLAPNWAALPVSFGLFMAGFAGHAVIPSLARDMAEPERFDSMINWAFFVATLIYGIVGAGGYVMFGRGVSDEVSVDLMKIPEYNQTLNKIAVWMLVISPLTKFALCTRPLNVTIEIMLGIDQSHAPVHSSERPPSPSHKQQAYPDLIPSHHAREQRNKILRVIERISLALAVVAVAILFPEFGVVMAFLGAFSAFMLCVIGPICAKAALNKRLEVLDAGLLVVAIAMAGAGTWVAFVTGTGA</sequence>
<feature type="coiled-coil region" evidence="9">
    <location>
        <begin position="844"/>
        <end position="871"/>
    </location>
</feature>
<feature type="compositionally biased region" description="Basic and acidic residues" evidence="10">
    <location>
        <begin position="354"/>
        <end position="377"/>
    </location>
</feature>
<feature type="region of interest" description="Disordered" evidence="10">
    <location>
        <begin position="764"/>
        <end position="838"/>
    </location>
</feature>
<reference evidence="14 15" key="1">
    <citation type="submission" date="2013-12" db="EMBL/GenBank/DDBJ databases">
        <authorList>
            <person name="Cubeta M."/>
            <person name="Pakala S."/>
            <person name="Fedorova N."/>
            <person name="Thomas E."/>
            <person name="Dean R."/>
            <person name="Jabaji S."/>
            <person name="Neate S."/>
            <person name="Toda T."/>
            <person name="Tavantzis S."/>
            <person name="Vilgalys R."/>
            <person name="Bharathan N."/>
            <person name="Pakala S."/>
            <person name="Losada L.S."/>
            <person name="Zafar N."/>
            <person name="Nierman W."/>
        </authorList>
    </citation>
    <scope>NUCLEOTIDE SEQUENCE [LARGE SCALE GENOMIC DNA]</scope>
    <source>
        <strain evidence="14 15">123E</strain>
    </source>
</reference>
<dbReference type="EMBL" id="AZST01000037">
    <property type="protein sequence ID" value="KEP54130.1"/>
    <property type="molecule type" value="Genomic_DNA"/>
</dbReference>
<proteinExistence type="predicted"/>
<dbReference type="PANTHER" id="PTHR32075:SF6">
    <property type="entry name" value="ISWI CHROMATIN-REMODELING COMPLEX SUBUNIT YPL216W-RELATED"/>
    <property type="match status" value="1"/>
</dbReference>
<dbReference type="Pfam" id="PF15613">
    <property type="entry name" value="WSD"/>
    <property type="match status" value="1"/>
</dbReference>
<feature type="compositionally biased region" description="Low complexity" evidence="10">
    <location>
        <begin position="778"/>
        <end position="787"/>
    </location>
</feature>
<keyword evidence="5 9" id="KW-0175">Coiled coil</keyword>
<dbReference type="Pfam" id="PF10537">
    <property type="entry name" value="WAC_Acf1_DNA_bd"/>
    <property type="match status" value="1"/>
</dbReference>
<feature type="compositionally biased region" description="Acidic residues" evidence="10">
    <location>
        <begin position="667"/>
        <end position="685"/>
    </location>
</feature>
<evidence type="ECO:0000313" key="14">
    <source>
        <dbReference type="EMBL" id="KEP54130.1"/>
    </source>
</evidence>
<dbReference type="GO" id="GO:0016020">
    <property type="term" value="C:membrane"/>
    <property type="evidence" value="ECO:0007669"/>
    <property type="project" value="UniProtKB-SubCell"/>
</dbReference>
<evidence type="ECO:0000259" key="12">
    <source>
        <dbReference type="PROSITE" id="PS50827"/>
    </source>
</evidence>
<dbReference type="InterPro" id="IPR018501">
    <property type="entry name" value="DDT_dom"/>
</dbReference>
<feature type="compositionally biased region" description="Acidic residues" evidence="10">
    <location>
        <begin position="1150"/>
        <end position="1167"/>
    </location>
</feature>
<dbReference type="Pfam" id="PF02791">
    <property type="entry name" value="DDT"/>
    <property type="match status" value="1"/>
</dbReference>
<evidence type="ECO:0000256" key="7">
    <source>
        <dbReference type="ARBA" id="ARBA00023242"/>
    </source>
</evidence>
<dbReference type="PANTHER" id="PTHR32075">
    <property type="entry name" value="ISWI CHROMATIN-REMODELING COMPLEX SUBUNIT YPL216W-RELATED"/>
    <property type="match status" value="1"/>
</dbReference>
<dbReference type="GO" id="GO:0031509">
    <property type="term" value="P:subtelomeric heterochromatin formation"/>
    <property type="evidence" value="ECO:0007669"/>
    <property type="project" value="TreeGrafter"/>
</dbReference>
<feature type="domain" description="WAC" evidence="13">
    <location>
        <begin position="26"/>
        <end position="135"/>
    </location>
</feature>
<gene>
    <name evidence="14" type="ORF">V565_021310</name>
</gene>
<dbReference type="GO" id="GO:0000785">
    <property type="term" value="C:chromatin"/>
    <property type="evidence" value="ECO:0007669"/>
    <property type="project" value="UniProtKB-ARBA"/>
</dbReference>
<evidence type="ECO:0000256" key="11">
    <source>
        <dbReference type="SAM" id="Phobius"/>
    </source>
</evidence>
<feature type="region of interest" description="Disordered" evidence="10">
    <location>
        <begin position="1118"/>
        <end position="1167"/>
    </location>
</feature>
<dbReference type="STRING" id="1423351.A0A074S957"/>
<dbReference type="Proteomes" id="UP000027456">
    <property type="component" value="Unassembled WGS sequence"/>
</dbReference>
<dbReference type="Pfam" id="PF01490">
    <property type="entry name" value="Aa_trans"/>
    <property type="match status" value="1"/>
</dbReference>
<feature type="compositionally biased region" description="Basic residues" evidence="10">
    <location>
        <begin position="1244"/>
        <end position="1256"/>
    </location>
</feature>
<feature type="transmembrane region" description="Helical" evidence="11">
    <location>
        <begin position="1442"/>
        <end position="1466"/>
    </location>
</feature>
<evidence type="ECO:0000256" key="10">
    <source>
        <dbReference type="SAM" id="MobiDB-lite"/>
    </source>
</evidence>
<feature type="compositionally biased region" description="Polar residues" evidence="10">
    <location>
        <begin position="788"/>
        <end position="797"/>
    </location>
</feature>
<keyword evidence="7 8" id="KW-0539">Nucleus</keyword>
<protein>
    <submittedName>
        <fullName evidence="14">Imitation switch two complex protein</fullName>
    </submittedName>
</protein>
<feature type="compositionally biased region" description="Polar residues" evidence="10">
    <location>
        <begin position="804"/>
        <end position="824"/>
    </location>
</feature>
<feature type="transmembrane region" description="Helical" evidence="11">
    <location>
        <begin position="1621"/>
        <end position="1639"/>
    </location>
</feature>
<evidence type="ECO:0000259" key="13">
    <source>
        <dbReference type="PROSITE" id="PS51136"/>
    </source>
</evidence>
<feature type="transmembrane region" description="Helical" evidence="11">
    <location>
        <begin position="1651"/>
        <end position="1672"/>
    </location>
</feature>
<feature type="region of interest" description="Disordered" evidence="10">
    <location>
        <begin position="160"/>
        <end position="202"/>
    </location>
</feature>
<feature type="transmembrane region" description="Helical" evidence="11">
    <location>
        <begin position="1478"/>
        <end position="1501"/>
    </location>
</feature>
<feature type="transmembrane region" description="Helical" evidence="11">
    <location>
        <begin position="1341"/>
        <end position="1361"/>
    </location>
</feature>
<keyword evidence="4 11" id="KW-1133">Transmembrane helix</keyword>
<evidence type="ECO:0000256" key="4">
    <source>
        <dbReference type="ARBA" id="ARBA00022989"/>
    </source>
</evidence>
<keyword evidence="15" id="KW-1185">Reference proteome</keyword>
<comment type="caution">
    <text evidence="14">The sequence shown here is derived from an EMBL/GenBank/DDBJ whole genome shotgun (WGS) entry which is preliminary data.</text>
</comment>
<dbReference type="GO" id="GO:0005634">
    <property type="term" value="C:nucleus"/>
    <property type="evidence" value="ECO:0007669"/>
    <property type="project" value="UniProtKB-SubCell"/>
</dbReference>
<dbReference type="HOGENOM" id="CLU_257683_0_0_1"/>
<keyword evidence="3 11" id="KW-0812">Transmembrane</keyword>
<dbReference type="InterPro" id="IPR028941">
    <property type="entry name" value="WHIM2_dom"/>
</dbReference>